<gene>
    <name evidence="1" type="ORF">LTSEADE_4626</name>
</gene>
<evidence type="ECO:0000313" key="1">
    <source>
        <dbReference type="EMBL" id="EHC31743.1"/>
    </source>
</evidence>
<dbReference type="Proteomes" id="UP000004906">
    <property type="component" value="Unassembled WGS sequence"/>
</dbReference>
<accession>A0A6C8GI73</accession>
<organism evidence="1 2">
    <name type="scientific">Salmonella enterica subsp. enterica serovar Adelaide str. A4-669</name>
    <dbReference type="NCBI Taxonomy" id="913063"/>
    <lineage>
        <taxon>Bacteria</taxon>
        <taxon>Pseudomonadati</taxon>
        <taxon>Pseudomonadota</taxon>
        <taxon>Gammaproteobacteria</taxon>
        <taxon>Enterobacterales</taxon>
        <taxon>Enterobacteriaceae</taxon>
        <taxon>Salmonella</taxon>
    </lineage>
</organism>
<sequence length="30" mass="3377">MANSTRFGQNLQILLGFGTEDGTPYPTYRK</sequence>
<dbReference type="EMBL" id="AFCI01001552">
    <property type="protein sequence ID" value="EHC31743.1"/>
    <property type="molecule type" value="Genomic_DNA"/>
</dbReference>
<name>A0A6C8GI73_SALET</name>
<evidence type="ECO:0000313" key="2">
    <source>
        <dbReference type="Proteomes" id="UP000004906"/>
    </source>
</evidence>
<protein>
    <submittedName>
        <fullName evidence="1">Uncharacterized protein</fullName>
    </submittedName>
</protein>
<proteinExistence type="predicted"/>
<dbReference type="AlphaFoldDB" id="A0A6C8GI73"/>
<reference evidence="1 2" key="1">
    <citation type="journal article" date="2011" name="BMC Genomics">
        <title>Genome sequencing reveals diversification of virulence factor content and possible host adaptation in distinct subpopulations of Salmonella enterica.</title>
        <authorList>
            <person name="den Bakker H.C."/>
            <person name="Moreno Switt A.I."/>
            <person name="Govoni G."/>
            <person name="Cummings C.A."/>
            <person name="Ranieri M.L."/>
            <person name="Degoricija L."/>
            <person name="Hoelzer K."/>
            <person name="Rodriguez-Rivera L.D."/>
            <person name="Brown S."/>
            <person name="Bolchacova E."/>
            <person name="Furtado M.R."/>
            <person name="Wiedmann M."/>
        </authorList>
    </citation>
    <scope>NUCLEOTIDE SEQUENCE [LARGE SCALE GENOMIC DNA]</scope>
    <source>
        <strain evidence="1 2">A4-669</strain>
    </source>
</reference>
<comment type="caution">
    <text evidence="1">The sequence shown here is derived from an EMBL/GenBank/DDBJ whole genome shotgun (WGS) entry which is preliminary data.</text>
</comment>
<feature type="non-terminal residue" evidence="1">
    <location>
        <position position="30"/>
    </location>
</feature>